<organism evidence="1 2">
    <name type="scientific">Plectus sambesii</name>
    <dbReference type="NCBI Taxonomy" id="2011161"/>
    <lineage>
        <taxon>Eukaryota</taxon>
        <taxon>Metazoa</taxon>
        <taxon>Ecdysozoa</taxon>
        <taxon>Nematoda</taxon>
        <taxon>Chromadorea</taxon>
        <taxon>Plectida</taxon>
        <taxon>Plectina</taxon>
        <taxon>Plectoidea</taxon>
        <taxon>Plectidae</taxon>
        <taxon>Plectus</taxon>
    </lineage>
</organism>
<dbReference type="Pfam" id="PF15879">
    <property type="entry name" value="MWFE"/>
    <property type="match status" value="1"/>
</dbReference>
<dbReference type="AlphaFoldDB" id="A0A914VNH8"/>
<evidence type="ECO:0000313" key="1">
    <source>
        <dbReference type="Proteomes" id="UP000887566"/>
    </source>
</evidence>
<protein>
    <submittedName>
        <fullName evidence="2">NADH dehydrogenase [ubiquinone] 1 alpha subcomplex subunit 1</fullName>
    </submittedName>
</protein>
<reference evidence="2" key="1">
    <citation type="submission" date="2022-11" db="UniProtKB">
        <authorList>
            <consortium name="WormBaseParasite"/>
        </authorList>
    </citation>
    <scope>IDENTIFICATION</scope>
</reference>
<proteinExistence type="predicted"/>
<accession>A0A914VNH8</accession>
<name>A0A914VNH8_9BILA</name>
<dbReference type="InterPro" id="IPR017384">
    <property type="entry name" value="NADH_Ub_cplx-1_asu_su-1"/>
</dbReference>
<dbReference type="WBParaSite" id="PSAMB.scaffold2163size24935.g16696.t1">
    <property type="protein sequence ID" value="PSAMB.scaffold2163size24935.g16696.t1"/>
    <property type="gene ID" value="PSAMB.scaffold2163size24935.g16696"/>
</dbReference>
<sequence length="72" mass="8723">MWWETFYSGAITLAFITGFKWQSYVTNWIDTGHHHRRCYTQDDRTHMWKRDHRLTGNMYILKGLESLPDATE</sequence>
<evidence type="ECO:0000313" key="2">
    <source>
        <dbReference type="WBParaSite" id="PSAMB.scaffold2163size24935.g16696.t1"/>
    </source>
</evidence>
<keyword evidence="1" id="KW-1185">Reference proteome</keyword>
<dbReference type="Proteomes" id="UP000887566">
    <property type="component" value="Unplaced"/>
</dbReference>